<dbReference type="OrthoDB" id="82393at2157"/>
<keyword evidence="8 21" id="KW-0808">Transferase</keyword>
<evidence type="ECO:0000256" key="13">
    <source>
        <dbReference type="ARBA" id="ARBA00023136"/>
    </source>
</evidence>
<dbReference type="InterPro" id="IPR041154">
    <property type="entry name" value="AglB_P1"/>
</dbReference>
<dbReference type="Gene3D" id="3.40.50.12610">
    <property type="match status" value="1"/>
</dbReference>
<accession>A0A0F7IE79</accession>
<feature type="domain" description="AglB-like core" evidence="20">
    <location>
        <begin position="505"/>
        <end position="620"/>
    </location>
</feature>
<comment type="similarity">
    <text evidence="5">Belongs to the STT3 family.</text>
</comment>
<feature type="transmembrane region" description="Helical" evidence="17">
    <location>
        <begin position="406"/>
        <end position="422"/>
    </location>
</feature>
<dbReference type="Pfam" id="PF18079">
    <property type="entry name" value="AglB_L1"/>
    <property type="match status" value="1"/>
</dbReference>
<dbReference type="InterPro" id="IPR003674">
    <property type="entry name" value="Oligo_trans_STT3"/>
</dbReference>
<evidence type="ECO:0000256" key="10">
    <source>
        <dbReference type="ARBA" id="ARBA00022723"/>
    </source>
</evidence>
<dbReference type="InterPro" id="IPR026410">
    <property type="entry name" value="OlisacTrfase_arch"/>
</dbReference>
<feature type="transmembrane region" description="Helical" evidence="17">
    <location>
        <begin position="316"/>
        <end position="335"/>
    </location>
</feature>
<gene>
    <name evidence="21" type="ORF">GAH_01455</name>
</gene>
<dbReference type="InterPro" id="IPR048307">
    <property type="entry name" value="STT3_N"/>
</dbReference>
<feature type="domain" description="Oligosaccharyl transferase STT3 N-terminal" evidence="18">
    <location>
        <begin position="22"/>
        <end position="417"/>
    </location>
</feature>
<feature type="transmembrane region" description="Helical" evidence="17">
    <location>
        <begin position="105"/>
        <end position="126"/>
    </location>
</feature>
<dbReference type="Proteomes" id="UP000034723">
    <property type="component" value="Chromosome"/>
</dbReference>
<dbReference type="InParanoid" id="A0A0F7IE79"/>
<evidence type="ECO:0000313" key="21">
    <source>
        <dbReference type="EMBL" id="AKG91253.1"/>
    </source>
</evidence>
<dbReference type="GO" id="GO:0046872">
    <property type="term" value="F:metal ion binding"/>
    <property type="evidence" value="ECO:0007669"/>
    <property type="project" value="UniProtKB-KW"/>
</dbReference>
<feature type="transmembrane region" description="Helical" evidence="17">
    <location>
        <begin position="428"/>
        <end position="446"/>
    </location>
</feature>
<name>A0A0F7IE79_9EURY</name>
<keyword evidence="7 21" id="KW-0328">Glycosyltransferase</keyword>
<dbReference type="Gene3D" id="2.60.40.3390">
    <property type="match status" value="1"/>
</dbReference>
<comment type="subcellular location">
    <subcellularLocation>
        <location evidence="3">Cell membrane</location>
        <topology evidence="3">Multi-pass membrane protein</topology>
    </subcellularLocation>
</comment>
<dbReference type="EC" id="2.4.99.21" evidence="6"/>
<reference evidence="21 22" key="1">
    <citation type="submission" date="2015-04" db="EMBL/GenBank/DDBJ databases">
        <title>The complete genome sequence of the hyperthermophilic, obligate iron-reducing archaeon Geoglobus ahangari strain 234T.</title>
        <authorList>
            <person name="Manzella M.P."/>
            <person name="Holmes D.E."/>
            <person name="Rocheleau J.M."/>
            <person name="Chung A."/>
            <person name="Reguera G."/>
            <person name="Kashefi K."/>
        </authorList>
    </citation>
    <scope>NUCLEOTIDE SEQUENCE [LARGE SCALE GENOMIC DNA]</scope>
    <source>
        <strain evidence="21 22">234</strain>
    </source>
</reference>
<dbReference type="PATRIC" id="fig|113653.22.peg.1437"/>
<keyword evidence="14" id="KW-0464">Manganese</keyword>
<evidence type="ECO:0000256" key="12">
    <source>
        <dbReference type="ARBA" id="ARBA00022989"/>
    </source>
</evidence>
<keyword evidence="13 17" id="KW-0472">Membrane</keyword>
<keyword evidence="9 17" id="KW-0812">Transmembrane</keyword>
<evidence type="ECO:0000256" key="15">
    <source>
        <dbReference type="ARBA" id="ARBA00030679"/>
    </source>
</evidence>
<evidence type="ECO:0000256" key="4">
    <source>
        <dbReference type="ARBA" id="ARBA00004922"/>
    </source>
</evidence>
<dbReference type="InterPro" id="IPR054479">
    <property type="entry name" value="AglB-like_core"/>
</dbReference>
<dbReference type="NCBIfam" id="TIGR04154">
    <property type="entry name" value="archaeo_STT3"/>
    <property type="match status" value="1"/>
</dbReference>
<evidence type="ECO:0000259" key="19">
    <source>
        <dbReference type="Pfam" id="PF18079"/>
    </source>
</evidence>
<comment type="cofactor">
    <cofactor evidence="2">
        <name>Mg(2+)</name>
        <dbReference type="ChEBI" id="CHEBI:18420"/>
    </cofactor>
</comment>
<evidence type="ECO:0000313" key="22">
    <source>
        <dbReference type="Proteomes" id="UP000034723"/>
    </source>
</evidence>
<feature type="domain" description="Archaeal glycosylation protein B peripheral" evidence="19">
    <location>
        <begin position="755"/>
        <end position="838"/>
    </location>
</feature>
<evidence type="ECO:0000256" key="2">
    <source>
        <dbReference type="ARBA" id="ARBA00001946"/>
    </source>
</evidence>
<feature type="transmembrane region" description="Helical" evidence="17">
    <location>
        <begin position="12"/>
        <end position="30"/>
    </location>
</feature>
<evidence type="ECO:0000259" key="18">
    <source>
        <dbReference type="Pfam" id="PF02516"/>
    </source>
</evidence>
<feature type="transmembrane region" description="Helical" evidence="17">
    <location>
        <begin position="376"/>
        <end position="394"/>
    </location>
</feature>
<dbReference type="STRING" id="113653.GAH_01455"/>
<evidence type="ECO:0000256" key="1">
    <source>
        <dbReference type="ARBA" id="ARBA00001936"/>
    </source>
</evidence>
<feature type="transmembrane region" description="Helical" evidence="17">
    <location>
        <begin position="277"/>
        <end position="296"/>
    </location>
</feature>
<dbReference type="UniPathway" id="UPA00378"/>
<dbReference type="EMBL" id="CP011267">
    <property type="protein sequence ID" value="AKG91253.1"/>
    <property type="molecule type" value="Genomic_DNA"/>
</dbReference>
<dbReference type="Pfam" id="PF22627">
    <property type="entry name" value="AglB_core-like"/>
    <property type="match status" value="1"/>
</dbReference>
<organism evidence="21 22">
    <name type="scientific">Geoglobus ahangari</name>
    <dbReference type="NCBI Taxonomy" id="113653"/>
    <lineage>
        <taxon>Archaea</taxon>
        <taxon>Methanobacteriati</taxon>
        <taxon>Methanobacteriota</taxon>
        <taxon>Archaeoglobi</taxon>
        <taxon>Archaeoglobales</taxon>
        <taxon>Archaeoglobaceae</taxon>
        <taxon>Geoglobus</taxon>
    </lineage>
</organism>
<dbReference type="PANTHER" id="PTHR13872:SF1">
    <property type="entry name" value="DOLICHYL-DIPHOSPHOOLIGOSACCHARIDE--PROTEIN GLYCOSYLTRANSFERASE SUBUNIT STT3B"/>
    <property type="match status" value="1"/>
</dbReference>
<feature type="transmembrane region" description="Helical" evidence="17">
    <location>
        <begin position="163"/>
        <end position="184"/>
    </location>
</feature>
<dbReference type="GeneID" id="24804025"/>
<evidence type="ECO:0000259" key="20">
    <source>
        <dbReference type="Pfam" id="PF22627"/>
    </source>
</evidence>
<evidence type="ECO:0000256" key="17">
    <source>
        <dbReference type="SAM" id="Phobius"/>
    </source>
</evidence>
<evidence type="ECO:0000256" key="16">
    <source>
        <dbReference type="ARBA" id="ARBA00034066"/>
    </source>
</evidence>
<keyword evidence="22" id="KW-1185">Reference proteome</keyword>
<evidence type="ECO:0000256" key="7">
    <source>
        <dbReference type="ARBA" id="ARBA00022676"/>
    </source>
</evidence>
<evidence type="ECO:0000256" key="8">
    <source>
        <dbReference type="ARBA" id="ARBA00022679"/>
    </source>
</evidence>
<feature type="transmembrane region" description="Helical" evidence="17">
    <location>
        <begin position="80"/>
        <end position="99"/>
    </location>
</feature>
<dbReference type="PANTHER" id="PTHR13872">
    <property type="entry name" value="DOLICHYL-DIPHOSPHOOLIGOSACCHARIDE--PROTEIN GLYCOSYLTRANSFERASE SUBUNIT"/>
    <property type="match status" value="1"/>
</dbReference>
<feature type="transmembrane region" description="Helical" evidence="17">
    <location>
        <begin position="218"/>
        <end position="234"/>
    </location>
</feature>
<feature type="transmembrane region" description="Helical" evidence="17">
    <location>
        <begin position="246"/>
        <end position="265"/>
    </location>
</feature>
<proteinExistence type="inferred from homology"/>
<keyword evidence="10" id="KW-0479">Metal-binding</keyword>
<evidence type="ECO:0000256" key="5">
    <source>
        <dbReference type="ARBA" id="ARBA00010810"/>
    </source>
</evidence>
<dbReference type="HOGENOM" id="CLU_008803_0_0_2"/>
<sequence length="843" mass="95295">MNEKVEKYWHIPFILIAIAVGLYLRIANPWNNVFVPWMEGARLSGNDPWYYFRLIDSAIHNFPSRIWFDAFTHYPYGTYTHFGPFLVYLGALVSMLTGATTPAEIRTAIAFIPAFGGALLAIPAYVLTKEVFGKRAGVISAFVVVLIPGQLMARSVLSFNDHHIWEVFWQTLTLGTFILAYNRWKDYTGEVKNPKMLAYPVIAGVSMGMYLLAWAPGFISALMILLFVFFAFLLKESHKADLKNLAFVSVATFLVASLIYLPFAFKYPNYSTNRYSMFQFFVLFGSTILVLAFYIIERYTRNKIFDKFGINRKYAFPAILVVLSAIIVAAVLTLAPDFARNLQYIFRVVQPRGGQLTIAEVQPFFSMGGKFSLTPAWQNFSITFFFAIPAMFYYAYRFIKTKDEKLLFILIWGFAMLVALAGQNRFAYYFGVVSAVFASAIASEILERVRFYDYISAAIRSDERAMKKIGARSVIAGILVLLVLVYPTFSQANEYSRYSAGGINKQWYDALTWMRDNTPGKEVYDEFYYQLYKSPENFREPYPYYPEGVYSVMSWWDYGHWITAIAHRIPVANPFQQGIGNKYNNVPGAAPFFTAFNESYADSIAEKLGVKYVVSDVEMATGKFYAMAVWAEGSLEKAGQMYFAGSGIVYVDVQGNLGISLTGRVPLGARPISGINIPSENYYRTMEAKLHIFDGRGLKHYRMVYESGFGTNTYSGFQELAYRNIYNSLYDKKLGFGKVDALSTGYVKVFERVKGVTVKGKASGDEVTAKVTIKTNQGRTFEYIQKVKVVNGEYELILPYAQNTTYPVKPMSAYTIESGGVVKTLEVSDEQVENGGVIVLDLI</sequence>
<feature type="transmembrane region" description="Helical" evidence="17">
    <location>
        <begin position="469"/>
        <end position="489"/>
    </location>
</feature>
<evidence type="ECO:0000256" key="9">
    <source>
        <dbReference type="ARBA" id="ARBA00022692"/>
    </source>
</evidence>
<dbReference type="AlphaFoldDB" id="A0A0F7IE79"/>
<dbReference type="GO" id="GO:0005886">
    <property type="term" value="C:plasma membrane"/>
    <property type="evidence" value="ECO:0007669"/>
    <property type="project" value="UniProtKB-SubCell"/>
</dbReference>
<comment type="pathway">
    <text evidence="4">Protein modification; protein glycosylation.</text>
</comment>
<dbReference type="RefSeq" id="WP_048095732.1">
    <property type="nucleotide sequence ID" value="NZ_CP011267.1"/>
</dbReference>
<keyword evidence="11" id="KW-0460">Magnesium</keyword>
<dbReference type="Pfam" id="PF02516">
    <property type="entry name" value="STT3"/>
    <property type="match status" value="1"/>
</dbReference>
<dbReference type="KEGG" id="gah:GAH_01455"/>
<feature type="transmembrane region" description="Helical" evidence="17">
    <location>
        <begin position="138"/>
        <end position="157"/>
    </location>
</feature>
<protein>
    <recommendedName>
        <fullName evidence="6">dolichyl-phosphooligosaccharide-protein glycotransferase</fullName>
        <ecNumber evidence="6">2.4.99.21</ecNumber>
    </recommendedName>
    <alternativeName>
        <fullName evidence="15">Oligosaccharyl transferase</fullName>
    </alternativeName>
</protein>
<comment type="catalytic activity">
    <reaction evidence="16">
        <text>an archaeal dolichyl phosphooligosaccharide + [protein]-L-asparagine = an archaeal dolichyl phosphate + a glycoprotein with the oligosaccharide chain attached by N-beta-D-glycosyl linkage to a protein L-asparagine.</text>
        <dbReference type="EC" id="2.4.99.21"/>
    </reaction>
</comment>
<keyword evidence="12 17" id="KW-1133">Transmembrane helix</keyword>
<evidence type="ECO:0000256" key="14">
    <source>
        <dbReference type="ARBA" id="ARBA00023211"/>
    </source>
</evidence>
<dbReference type="GO" id="GO:0004576">
    <property type="term" value="F:oligosaccharyl transferase activity"/>
    <property type="evidence" value="ECO:0007669"/>
    <property type="project" value="InterPro"/>
</dbReference>
<comment type="cofactor">
    <cofactor evidence="1">
        <name>Mn(2+)</name>
        <dbReference type="ChEBI" id="CHEBI:29035"/>
    </cofactor>
</comment>
<evidence type="ECO:0000256" key="11">
    <source>
        <dbReference type="ARBA" id="ARBA00022842"/>
    </source>
</evidence>
<evidence type="ECO:0000256" key="6">
    <source>
        <dbReference type="ARBA" id="ARBA00012602"/>
    </source>
</evidence>
<evidence type="ECO:0000256" key="3">
    <source>
        <dbReference type="ARBA" id="ARBA00004651"/>
    </source>
</evidence>